<organism evidence="8 9">
    <name type="scientific">Bugula neritina</name>
    <name type="common">Brown bryozoan</name>
    <name type="synonym">Sertularia neritina</name>
    <dbReference type="NCBI Taxonomy" id="10212"/>
    <lineage>
        <taxon>Eukaryota</taxon>
        <taxon>Metazoa</taxon>
        <taxon>Spiralia</taxon>
        <taxon>Lophotrochozoa</taxon>
        <taxon>Bryozoa</taxon>
        <taxon>Gymnolaemata</taxon>
        <taxon>Cheilostomatida</taxon>
        <taxon>Flustrina</taxon>
        <taxon>Buguloidea</taxon>
        <taxon>Bugulidae</taxon>
        <taxon>Bugula</taxon>
    </lineage>
</organism>
<evidence type="ECO:0000256" key="2">
    <source>
        <dbReference type="ARBA" id="ARBA00010988"/>
    </source>
</evidence>
<dbReference type="GO" id="GO:0005901">
    <property type="term" value="C:caveola"/>
    <property type="evidence" value="ECO:0007669"/>
    <property type="project" value="UniProtKB-SubCell"/>
</dbReference>
<evidence type="ECO:0000256" key="6">
    <source>
        <dbReference type="RuleBase" id="RU000680"/>
    </source>
</evidence>
<comment type="function">
    <text evidence="6">May act as a scaffolding protein within caveolar membranes. Interacts directly with G-protein alpha subunits and can functionally regulate their activity.</text>
</comment>
<gene>
    <name evidence="8" type="ORF">EB796_012186</name>
</gene>
<comment type="similarity">
    <text evidence="2 6">Belongs to the caveolin family.</text>
</comment>
<dbReference type="PANTHER" id="PTHR10844">
    <property type="entry name" value="CAVEOLIN"/>
    <property type="match status" value="1"/>
</dbReference>
<dbReference type="InterPro" id="IPR001612">
    <property type="entry name" value="Caveolin"/>
</dbReference>
<dbReference type="EMBL" id="VXIV02001811">
    <property type="protein sequence ID" value="KAF6029499.1"/>
    <property type="molecule type" value="Genomic_DNA"/>
</dbReference>
<dbReference type="PANTHER" id="PTHR10844:SF19">
    <property type="entry name" value="CAVEOLIN-2"/>
    <property type="match status" value="1"/>
</dbReference>
<comment type="caution">
    <text evidence="8">The sequence shown here is derived from an EMBL/GenBank/DDBJ whole genome shotgun (WGS) entry which is preliminary data.</text>
</comment>
<evidence type="ECO:0000313" key="9">
    <source>
        <dbReference type="Proteomes" id="UP000593567"/>
    </source>
</evidence>
<sequence>MFEDLVGEPDQNHTPDCAYKCGFDCYNLCLGLCYKIIAILCTWCIGMCFGCAYAYTTFCHIWAIIPCFKLCDICIGHAKRCLTIYFDCFCTPCCTALGSFFSQIKVTQNAA</sequence>
<comment type="subcellular location">
    <subcellularLocation>
        <location evidence="1 6">Cell membrane</location>
        <topology evidence="1 6">Peripheral membrane protein</topology>
    </subcellularLocation>
    <subcellularLocation>
        <location evidence="6">Golgi apparatus membrane</location>
        <topology evidence="6">Peripheral membrane protein</topology>
    </subcellularLocation>
    <subcellularLocation>
        <location evidence="6">Membrane</location>
        <location evidence="6">Caveola</location>
        <topology evidence="6">Peripheral membrane protein</topology>
    </subcellularLocation>
</comment>
<evidence type="ECO:0000256" key="3">
    <source>
        <dbReference type="ARBA" id="ARBA00022475"/>
    </source>
</evidence>
<dbReference type="GO" id="GO:0070836">
    <property type="term" value="P:caveola assembly"/>
    <property type="evidence" value="ECO:0007669"/>
    <property type="project" value="InterPro"/>
</dbReference>
<protein>
    <recommendedName>
        <fullName evidence="6">Caveolin</fullName>
    </recommendedName>
</protein>
<dbReference type="OrthoDB" id="5917823at2759"/>
<keyword evidence="9" id="KW-1185">Reference proteome</keyword>
<dbReference type="GO" id="GO:0060090">
    <property type="term" value="F:molecular adaptor activity"/>
    <property type="evidence" value="ECO:0007669"/>
    <property type="project" value="TreeGrafter"/>
</dbReference>
<dbReference type="GO" id="GO:0000139">
    <property type="term" value="C:Golgi membrane"/>
    <property type="evidence" value="ECO:0007669"/>
    <property type="project" value="UniProtKB-SubCell"/>
</dbReference>
<keyword evidence="7" id="KW-1133">Transmembrane helix</keyword>
<proteinExistence type="inferred from homology"/>
<keyword evidence="7" id="KW-0812">Transmembrane</keyword>
<dbReference type="AlphaFoldDB" id="A0A7J7JT14"/>
<evidence type="ECO:0000256" key="1">
    <source>
        <dbReference type="ARBA" id="ARBA00004202"/>
    </source>
</evidence>
<reference evidence="8" key="1">
    <citation type="submission" date="2020-06" db="EMBL/GenBank/DDBJ databases">
        <title>Draft genome of Bugula neritina, a colonial animal packing powerful symbionts and potential medicines.</title>
        <authorList>
            <person name="Rayko M."/>
        </authorList>
    </citation>
    <scope>NUCLEOTIDE SEQUENCE [LARGE SCALE GENOMIC DNA]</scope>
    <source>
        <strain evidence="8">Kwan_BN1</strain>
    </source>
</reference>
<evidence type="ECO:0000313" key="8">
    <source>
        <dbReference type="EMBL" id="KAF6029499.1"/>
    </source>
</evidence>
<feature type="transmembrane region" description="Helical" evidence="7">
    <location>
        <begin position="36"/>
        <end position="55"/>
    </location>
</feature>
<evidence type="ECO:0000256" key="5">
    <source>
        <dbReference type="ARBA" id="ARBA00023136"/>
    </source>
</evidence>
<evidence type="ECO:0000256" key="7">
    <source>
        <dbReference type="SAM" id="Phobius"/>
    </source>
</evidence>
<keyword evidence="3 6" id="KW-1003">Cell membrane</keyword>
<name>A0A7J7JT14_BUGNE</name>
<dbReference type="Proteomes" id="UP000593567">
    <property type="component" value="Unassembled WGS sequence"/>
</dbReference>
<accession>A0A7J7JT14</accession>
<keyword evidence="5 6" id="KW-0472">Membrane</keyword>
<keyword evidence="4 6" id="KW-0333">Golgi apparatus</keyword>
<dbReference type="Pfam" id="PF01146">
    <property type="entry name" value="Caveolin"/>
    <property type="match status" value="1"/>
</dbReference>
<evidence type="ECO:0000256" key="4">
    <source>
        <dbReference type="ARBA" id="ARBA00023034"/>
    </source>
</evidence>